<name>A0A835SLL1_CHLIN</name>
<feature type="region of interest" description="Disordered" evidence="1">
    <location>
        <begin position="200"/>
        <end position="236"/>
    </location>
</feature>
<feature type="compositionally biased region" description="Basic and acidic residues" evidence="1">
    <location>
        <begin position="127"/>
        <end position="142"/>
    </location>
</feature>
<protein>
    <submittedName>
        <fullName evidence="2">Uncharacterized protein</fullName>
    </submittedName>
</protein>
<feature type="compositionally biased region" description="Basic and acidic residues" evidence="1">
    <location>
        <begin position="219"/>
        <end position="236"/>
    </location>
</feature>
<reference evidence="2" key="1">
    <citation type="journal article" date="2020" name="bioRxiv">
        <title>Comparative genomics of Chlamydomonas.</title>
        <authorList>
            <person name="Craig R.J."/>
            <person name="Hasan A.R."/>
            <person name="Ness R.W."/>
            <person name="Keightley P.D."/>
        </authorList>
    </citation>
    <scope>NUCLEOTIDE SEQUENCE</scope>
    <source>
        <strain evidence="2">SAG 7.73</strain>
    </source>
</reference>
<dbReference type="OrthoDB" id="556207at2759"/>
<dbReference type="EMBL" id="JAEHOC010000139">
    <property type="protein sequence ID" value="KAG2422226.1"/>
    <property type="molecule type" value="Genomic_DNA"/>
</dbReference>
<feature type="compositionally biased region" description="Gly residues" evidence="1">
    <location>
        <begin position="204"/>
        <end position="213"/>
    </location>
</feature>
<feature type="region of interest" description="Disordered" evidence="1">
    <location>
        <begin position="107"/>
        <end position="142"/>
    </location>
</feature>
<accession>A0A835SLL1</accession>
<evidence type="ECO:0000313" key="3">
    <source>
        <dbReference type="Proteomes" id="UP000650467"/>
    </source>
</evidence>
<dbReference type="Proteomes" id="UP000650467">
    <property type="component" value="Unassembled WGS sequence"/>
</dbReference>
<organism evidence="2 3">
    <name type="scientific">Chlamydomonas incerta</name>
    <dbReference type="NCBI Taxonomy" id="51695"/>
    <lineage>
        <taxon>Eukaryota</taxon>
        <taxon>Viridiplantae</taxon>
        <taxon>Chlorophyta</taxon>
        <taxon>core chlorophytes</taxon>
        <taxon>Chlorophyceae</taxon>
        <taxon>CS clade</taxon>
        <taxon>Chlamydomonadales</taxon>
        <taxon>Chlamydomonadaceae</taxon>
        <taxon>Chlamydomonas</taxon>
    </lineage>
</organism>
<comment type="caution">
    <text evidence="2">The sequence shown here is derived from an EMBL/GenBank/DDBJ whole genome shotgun (WGS) entry which is preliminary data.</text>
</comment>
<sequence>MYLLSQRFKRERSKYYNDKFESASMGDKDPRSYLAELRKCEQHATDLSKRRVVSKFFEGLPTRLRERVLSTVPQHDDLADLYGQLTTLANTAHLQWSLMLDMGQAAGDTKNKQKDKPASASATTQAKGDKEGSPRGGKKYCELHGENFTHSTKECRVLGNGKRTAAATASTSHQPQTGNPYEADKLYKLLTSIESRLAAASASSGGGGGGGAASGAPRTKHEADKAKRENRNSGPRTDERCEYCFGWKHAKEKCPLVDPDNAPHPDWEPRIPALKAVYQALKAQKAQEKQRKAAVTAHEYAEEEEDDGEGEYGSSCFTMLIREPARECHAGQGSSSAFASNSACGIASGGSAASCLSGTAQPAPPAHCDSSSALEEAEMLLSFNRMMARLTEQKPVNILMPADSGTPVQSAYATLRSQPTPVSFTPAPVPSLAFEAPRANKPTSAGGTTPSFSVNVNLSGSATSILSRLSLLMQPDIPPAPNEPIGAVSSAGATAAPSAAATSSCVTQSFPVPGARGHYDTYALQSGVSYVVAGEPTDGCKPFSALSARERAIALAANPEARSYMLNPHLMFYFAKDVLAVDGVSFVVLRDHCADVNLISEAAAAKRGFKIKPSHCSLTTGNQQKTTVLGE</sequence>
<keyword evidence="3" id="KW-1185">Reference proteome</keyword>
<gene>
    <name evidence="2" type="ORF">HXX76_016198</name>
</gene>
<proteinExistence type="predicted"/>
<dbReference type="AlphaFoldDB" id="A0A835SLL1"/>
<evidence type="ECO:0000256" key="1">
    <source>
        <dbReference type="SAM" id="MobiDB-lite"/>
    </source>
</evidence>
<evidence type="ECO:0000313" key="2">
    <source>
        <dbReference type="EMBL" id="KAG2422226.1"/>
    </source>
</evidence>